<proteinExistence type="predicted"/>
<dbReference type="Proteomes" id="UP000199005">
    <property type="component" value="Unassembled WGS sequence"/>
</dbReference>
<dbReference type="AlphaFoldDB" id="A0A1H6RF07"/>
<gene>
    <name evidence="1" type="ORF">SAMN04244572_00793</name>
    <name evidence="3" type="ORF">SAMN04244573_01472</name>
    <name evidence="2" type="ORF">SAMN04244579_02915</name>
</gene>
<protein>
    <submittedName>
        <fullName evidence="1">Uncharacterized protein</fullName>
    </submittedName>
</protein>
<evidence type="ECO:0000313" key="3">
    <source>
        <dbReference type="EMBL" id="SEQ37484.1"/>
    </source>
</evidence>
<dbReference type="Proteomes" id="UP000199250">
    <property type="component" value="Unassembled WGS sequence"/>
</dbReference>
<name>A0A1H6RF07_9GAMM</name>
<sequence length="69" mass="7845">MHFDKNALDSLLEQARRQADQAVAHNDPTLYREALLAMCQAVALLGEEADSWREQVVRATEEYIRTEGV</sequence>
<dbReference type="EMBL" id="FOFJ01000010">
    <property type="protein sequence ID" value="SEQ37484.1"/>
    <property type="molecule type" value="Genomic_DNA"/>
</dbReference>
<evidence type="ECO:0000313" key="6">
    <source>
        <dbReference type="Proteomes" id="UP000199267"/>
    </source>
</evidence>
<accession>A0A1H6RF07</accession>
<dbReference type="OrthoDB" id="6902825at2"/>
<evidence type="ECO:0000313" key="5">
    <source>
        <dbReference type="Proteomes" id="UP000199250"/>
    </source>
</evidence>
<reference evidence="4 5" key="1">
    <citation type="submission" date="2016-10" db="EMBL/GenBank/DDBJ databases">
        <authorList>
            <person name="de Groot N.N."/>
        </authorList>
    </citation>
    <scope>NUCLEOTIDE SEQUENCE [LARGE SCALE GENOMIC DNA]</scope>
    <source>
        <strain evidence="2 4">DSM 1041</strain>
        <strain evidence="1 5">DSM 373</strain>
        <strain evidence="3 6">DSM 378</strain>
    </source>
</reference>
<dbReference type="Proteomes" id="UP000199267">
    <property type="component" value="Unassembled WGS sequence"/>
</dbReference>
<evidence type="ECO:0000313" key="2">
    <source>
        <dbReference type="EMBL" id="SEJ04693.1"/>
    </source>
</evidence>
<dbReference type="RefSeq" id="WP_090620790.1">
    <property type="nucleotide sequence ID" value="NZ_FNYO01000034.1"/>
</dbReference>
<dbReference type="EMBL" id="FNYO01000034">
    <property type="protein sequence ID" value="SEJ04693.1"/>
    <property type="molecule type" value="Genomic_DNA"/>
</dbReference>
<evidence type="ECO:0000313" key="4">
    <source>
        <dbReference type="Proteomes" id="UP000199005"/>
    </source>
</evidence>
<dbReference type="EMBL" id="FNYQ01000008">
    <property type="protein sequence ID" value="SEI54428.1"/>
    <property type="molecule type" value="Genomic_DNA"/>
</dbReference>
<organism evidence="1 5">
    <name type="scientific">Azotobacter beijerinckii</name>
    <dbReference type="NCBI Taxonomy" id="170623"/>
    <lineage>
        <taxon>Bacteria</taxon>
        <taxon>Pseudomonadati</taxon>
        <taxon>Pseudomonadota</taxon>
        <taxon>Gammaproteobacteria</taxon>
        <taxon>Pseudomonadales</taxon>
        <taxon>Pseudomonadaceae</taxon>
        <taxon>Azotobacter</taxon>
    </lineage>
</organism>
<evidence type="ECO:0000313" key="1">
    <source>
        <dbReference type="EMBL" id="SEI54428.1"/>
    </source>
</evidence>